<reference evidence="5" key="1">
    <citation type="submission" date="2023-02" db="EMBL/GenBank/DDBJ databases">
        <title>Genome of Flavobacteriaceae gen. nov. sp. strain F89.</title>
        <authorList>
            <person name="Wang Y."/>
        </authorList>
    </citation>
    <scope>NUCLEOTIDE SEQUENCE</scope>
    <source>
        <strain evidence="5">F89</strain>
    </source>
</reference>
<comment type="caution">
    <text evidence="5">The sequence shown here is derived from an EMBL/GenBank/DDBJ whole genome shotgun (WGS) entry which is preliminary data.</text>
</comment>
<keyword evidence="1" id="KW-0802">TPR repeat</keyword>
<gene>
    <name evidence="5" type="ORF">K8352_01180</name>
</gene>
<dbReference type="SUPFAM" id="SSF50044">
    <property type="entry name" value="SH3-domain"/>
    <property type="match status" value="1"/>
</dbReference>
<feature type="transmembrane region" description="Helical" evidence="2">
    <location>
        <begin position="159"/>
        <end position="179"/>
    </location>
</feature>
<keyword evidence="3" id="KW-0732">Signal</keyword>
<protein>
    <submittedName>
        <fullName evidence="5">Tetratricopeptide repeat protein</fullName>
    </submittedName>
</protein>
<keyword evidence="6" id="KW-1185">Reference proteome</keyword>
<dbReference type="Pfam" id="PF08239">
    <property type="entry name" value="SH3_3"/>
    <property type="match status" value="1"/>
</dbReference>
<dbReference type="SMART" id="SM00287">
    <property type="entry name" value="SH3b"/>
    <property type="match status" value="1"/>
</dbReference>
<dbReference type="SMART" id="SM00028">
    <property type="entry name" value="TPR"/>
    <property type="match status" value="2"/>
</dbReference>
<dbReference type="PROSITE" id="PS50005">
    <property type="entry name" value="TPR"/>
    <property type="match status" value="1"/>
</dbReference>
<evidence type="ECO:0000256" key="3">
    <source>
        <dbReference type="SAM" id="SignalP"/>
    </source>
</evidence>
<sequence>MKRLLNLLVLFLCFLGHAQNDALFNEATKSYNEGKYDKAIADYQKILKNGEHSAALYYNLGNCYYKLNQIAPSIYNYEKALLLSPNDSDIRNNLAHAQNMTLDAIDTLPETAMTRIYRGLTGIFTFDQWAYTAVFFILLFVLAYIAFHYFQFSGKKRIAFIASMLFLLFAVASVAAAYLRYNDYIADHPAIVFPKEVTVNSEPNNRSQEAFKLHEGAKVNVLEKLGDWNKISLADGKTGWIPSADIKLIKDF</sequence>
<organism evidence="5 6">
    <name type="scientific">Cerina litoralis</name>
    <dbReference type="NCBI Taxonomy" id="2874477"/>
    <lineage>
        <taxon>Bacteria</taxon>
        <taxon>Pseudomonadati</taxon>
        <taxon>Bacteroidota</taxon>
        <taxon>Flavobacteriia</taxon>
        <taxon>Flavobacteriales</taxon>
        <taxon>Flavobacteriaceae</taxon>
        <taxon>Cerina</taxon>
    </lineage>
</organism>
<dbReference type="EMBL" id="JAIRBC010000001">
    <property type="protein sequence ID" value="MCG2459355.1"/>
    <property type="molecule type" value="Genomic_DNA"/>
</dbReference>
<accession>A0AAE3ES49</accession>
<evidence type="ECO:0000256" key="1">
    <source>
        <dbReference type="PROSITE-ProRule" id="PRU00339"/>
    </source>
</evidence>
<dbReference type="InterPro" id="IPR036028">
    <property type="entry name" value="SH3-like_dom_sf"/>
</dbReference>
<dbReference type="Proteomes" id="UP001200642">
    <property type="component" value="Unassembled WGS sequence"/>
</dbReference>
<keyword evidence="2" id="KW-1133">Transmembrane helix</keyword>
<keyword evidence="2" id="KW-0812">Transmembrane</keyword>
<feature type="signal peptide" evidence="3">
    <location>
        <begin position="1"/>
        <end position="18"/>
    </location>
</feature>
<dbReference type="AlphaFoldDB" id="A0AAE3ES49"/>
<dbReference type="Gene3D" id="2.30.30.40">
    <property type="entry name" value="SH3 Domains"/>
    <property type="match status" value="1"/>
</dbReference>
<dbReference type="Gene3D" id="1.25.40.10">
    <property type="entry name" value="Tetratricopeptide repeat domain"/>
    <property type="match status" value="1"/>
</dbReference>
<feature type="domain" description="SH3b" evidence="4">
    <location>
        <begin position="187"/>
        <end position="250"/>
    </location>
</feature>
<dbReference type="Pfam" id="PF00515">
    <property type="entry name" value="TPR_1"/>
    <property type="match status" value="1"/>
</dbReference>
<dbReference type="InterPro" id="IPR011990">
    <property type="entry name" value="TPR-like_helical_dom_sf"/>
</dbReference>
<proteinExistence type="predicted"/>
<evidence type="ECO:0000313" key="6">
    <source>
        <dbReference type="Proteomes" id="UP001200642"/>
    </source>
</evidence>
<feature type="chain" id="PRO_5041997444" evidence="3">
    <location>
        <begin position="19"/>
        <end position="252"/>
    </location>
</feature>
<feature type="transmembrane region" description="Helical" evidence="2">
    <location>
        <begin position="129"/>
        <end position="147"/>
    </location>
</feature>
<dbReference type="InterPro" id="IPR019734">
    <property type="entry name" value="TPR_rpt"/>
</dbReference>
<dbReference type="PROSITE" id="PS50293">
    <property type="entry name" value="TPR_REGION"/>
    <property type="match status" value="1"/>
</dbReference>
<evidence type="ECO:0000256" key="2">
    <source>
        <dbReference type="SAM" id="Phobius"/>
    </source>
</evidence>
<name>A0AAE3ES49_9FLAO</name>
<feature type="repeat" description="TPR" evidence="1">
    <location>
        <begin position="54"/>
        <end position="87"/>
    </location>
</feature>
<dbReference type="RefSeq" id="WP_317900501.1">
    <property type="nucleotide sequence ID" value="NZ_JAIRBC010000001.1"/>
</dbReference>
<dbReference type="InterPro" id="IPR003646">
    <property type="entry name" value="SH3-like_bac-type"/>
</dbReference>
<evidence type="ECO:0000259" key="4">
    <source>
        <dbReference type="PROSITE" id="PS51781"/>
    </source>
</evidence>
<dbReference type="SUPFAM" id="SSF48452">
    <property type="entry name" value="TPR-like"/>
    <property type="match status" value="1"/>
</dbReference>
<evidence type="ECO:0000313" key="5">
    <source>
        <dbReference type="EMBL" id="MCG2459355.1"/>
    </source>
</evidence>
<dbReference type="PROSITE" id="PS51781">
    <property type="entry name" value="SH3B"/>
    <property type="match status" value="1"/>
</dbReference>
<keyword evidence="2" id="KW-0472">Membrane</keyword>